<dbReference type="HOGENOM" id="CLU_033831_1_0_1"/>
<evidence type="ECO:0000313" key="6">
    <source>
        <dbReference type="EMBL" id="KIJ46111.1"/>
    </source>
</evidence>
<feature type="domain" description="RMT2" evidence="5">
    <location>
        <begin position="138"/>
        <end position="375"/>
    </location>
</feature>
<dbReference type="AlphaFoldDB" id="A0A0C9W468"/>
<organism evidence="6 7">
    <name type="scientific">Sphaerobolus stellatus (strain SS14)</name>
    <dbReference type="NCBI Taxonomy" id="990650"/>
    <lineage>
        <taxon>Eukaryota</taxon>
        <taxon>Fungi</taxon>
        <taxon>Dikarya</taxon>
        <taxon>Basidiomycota</taxon>
        <taxon>Agaricomycotina</taxon>
        <taxon>Agaricomycetes</taxon>
        <taxon>Phallomycetidae</taxon>
        <taxon>Geastrales</taxon>
        <taxon>Sphaerobolaceae</taxon>
        <taxon>Sphaerobolus</taxon>
    </lineage>
</organism>
<dbReference type="PANTHER" id="PTHR32379:SF1">
    <property type="entry name" value="GUANIDINOACETATE N-METHYLTRANSFERASE"/>
    <property type="match status" value="1"/>
</dbReference>
<evidence type="ECO:0000256" key="1">
    <source>
        <dbReference type="ARBA" id="ARBA00022603"/>
    </source>
</evidence>
<keyword evidence="1" id="KW-0489">Methyltransferase</keyword>
<proteinExistence type="predicted"/>
<reference evidence="6 7" key="1">
    <citation type="submission" date="2014-06" db="EMBL/GenBank/DDBJ databases">
        <title>Evolutionary Origins and Diversification of the Mycorrhizal Mutualists.</title>
        <authorList>
            <consortium name="DOE Joint Genome Institute"/>
            <consortium name="Mycorrhizal Genomics Consortium"/>
            <person name="Kohler A."/>
            <person name="Kuo A."/>
            <person name="Nagy L.G."/>
            <person name="Floudas D."/>
            <person name="Copeland A."/>
            <person name="Barry K.W."/>
            <person name="Cichocki N."/>
            <person name="Veneault-Fourrey C."/>
            <person name="LaButti K."/>
            <person name="Lindquist E.A."/>
            <person name="Lipzen A."/>
            <person name="Lundell T."/>
            <person name="Morin E."/>
            <person name="Murat C."/>
            <person name="Riley R."/>
            <person name="Ohm R."/>
            <person name="Sun H."/>
            <person name="Tunlid A."/>
            <person name="Henrissat B."/>
            <person name="Grigoriev I.V."/>
            <person name="Hibbett D.S."/>
            <person name="Martin F."/>
        </authorList>
    </citation>
    <scope>NUCLEOTIDE SEQUENCE [LARGE SCALE GENOMIC DNA]</scope>
    <source>
        <strain evidence="6 7">SS14</strain>
    </source>
</reference>
<dbReference type="Gene3D" id="3.40.50.150">
    <property type="entry name" value="Vaccinia Virus protein VP39"/>
    <property type="match status" value="1"/>
</dbReference>
<evidence type="ECO:0000256" key="3">
    <source>
        <dbReference type="ARBA" id="ARBA00022691"/>
    </source>
</evidence>
<dbReference type="InterPro" id="IPR029063">
    <property type="entry name" value="SAM-dependent_MTases_sf"/>
</dbReference>
<dbReference type="SUPFAM" id="SSF48403">
    <property type="entry name" value="Ankyrin repeat"/>
    <property type="match status" value="1"/>
</dbReference>
<dbReference type="OrthoDB" id="19014at2759"/>
<dbReference type="PANTHER" id="PTHR32379">
    <property type="entry name" value="GUANIDINOACETATE N-METHYLTRANSFERASE"/>
    <property type="match status" value="1"/>
</dbReference>
<gene>
    <name evidence="6" type="ORF">M422DRAFT_29486</name>
</gene>
<evidence type="ECO:0000259" key="5">
    <source>
        <dbReference type="PROSITE" id="PS51559"/>
    </source>
</evidence>
<evidence type="ECO:0000256" key="2">
    <source>
        <dbReference type="ARBA" id="ARBA00022679"/>
    </source>
</evidence>
<dbReference type="InterPro" id="IPR026480">
    <property type="entry name" value="RMT2_dom"/>
</dbReference>
<accession>A0A0C9W468</accession>
<evidence type="ECO:0000313" key="7">
    <source>
        <dbReference type="Proteomes" id="UP000054279"/>
    </source>
</evidence>
<dbReference type="InterPro" id="IPR051038">
    <property type="entry name" value="RMT2/GAMT_Mtase"/>
</dbReference>
<dbReference type="InterPro" id="IPR036770">
    <property type="entry name" value="Ankyrin_rpt-contain_sf"/>
</dbReference>
<feature type="repeat" description="ANK" evidence="4">
    <location>
        <begin position="53"/>
        <end position="85"/>
    </location>
</feature>
<keyword evidence="3" id="KW-0949">S-adenosyl-L-methionine</keyword>
<dbReference type="Gene3D" id="1.25.40.20">
    <property type="entry name" value="Ankyrin repeat-containing domain"/>
    <property type="match status" value="1"/>
</dbReference>
<dbReference type="GO" id="GO:0005737">
    <property type="term" value="C:cytoplasm"/>
    <property type="evidence" value="ECO:0007669"/>
    <property type="project" value="TreeGrafter"/>
</dbReference>
<keyword evidence="4" id="KW-0040">ANK repeat</keyword>
<dbReference type="GO" id="GO:0005634">
    <property type="term" value="C:nucleus"/>
    <property type="evidence" value="ECO:0007669"/>
    <property type="project" value="TreeGrafter"/>
</dbReference>
<dbReference type="PROSITE" id="PS50088">
    <property type="entry name" value="ANK_REPEAT"/>
    <property type="match status" value="1"/>
</dbReference>
<keyword evidence="7" id="KW-1185">Reference proteome</keyword>
<dbReference type="EMBL" id="KN837109">
    <property type="protein sequence ID" value="KIJ46111.1"/>
    <property type="molecule type" value="Genomic_DNA"/>
</dbReference>
<dbReference type="Proteomes" id="UP000054279">
    <property type="component" value="Unassembled WGS sequence"/>
</dbReference>
<name>A0A0C9W468_SPHS4</name>
<evidence type="ECO:0000256" key="4">
    <source>
        <dbReference type="PROSITE-ProRule" id="PRU00023"/>
    </source>
</evidence>
<dbReference type="PROSITE" id="PS51559">
    <property type="entry name" value="SAM_RMT2"/>
    <property type="match status" value="1"/>
</dbReference>
<protein>
    <recommendedName>
        <fullName evidence="5">RMT2 domain-containing protein</fullName>
    </recommendedName>
</protein>
<dbReference type="GO" id="GO:0032259">
    <property type="term" value="P:methylation"/>
    <property type="evidence" value="ECO:0007669"/>
    <property type="project" value="UniProtKB-KW"/>
</dbReference>
<dbReference type="GO" id="GO:0019702">
    <property type="term" value="F:protein arginine N5-methyltransferase activity"/>
    <property type="evidence" value="ECO:0007669"/>
    <property type="project" value="TreeGrafter"/>
</dbReference>
<dbReference type="SUPFAM" id="SSF53335">
    <property type="entry name" value="S-adenosyl-L-methionine-dependent methyltransferases"/>
    <property type="match status" value="1"/>
</dbReference>
<sequence>MSNHDADDDLEKAISLGSQLIYEILSSSPSDLPKLKKLVDDGAALWYRQDDDGGLSALHAACLVESPELVQFLIDKGAIWNSVDDVGNTAADIALSLNDEVSYRIIRDAGLRSEFLLQVLSNDEDSAPNVLRNVDNGAFGSTDAFLDSSLVYSRDEFGQEICGVKSGDETVGVMMGWERGIMETTVEKLCADHPLKASGLRVLNIGFGLGIVDTLFQSIDPPPSLYTIIEPHKDVLAHMRATGWYDRPNVKILEGRWQDFVEQSDIYGNGGWDVVYIDTFAEGYEELKKFFDVLPDLLSGPEARFSFFNGLGATNWLFYDVYTQLAELHLKDAGVEVEWSDVDVEDGSAQDRWGDTKSYFKARLYRLPIGKMVAM</sequence>
<dbReference type="PROSITE" id="PS50297">
    <property type="entry name" value="ANK_REP_REGION"/>
    <property type="match status" value="1"/>
</dbReference>
<dbReference type="InterPro" id="IPR002110">
    <property type="entry name" value="Ankyrin_rpt"/>
</dbReference>
<keyword evidence="2" id="KW-0808">Transferase</keyword>